<evidence type="ECO:0000259" key="3">
    <source>
        <dbReference type="Pfam" id="PF14016"/>
    </source>
</evidence>
<sequence>MRTTPAAVTAALVAALTLTACGDSSDTPGTSDEDTASGAAGGKVTACAADKLTVGFGPSNAAPAAGDTGNIPVTLTNTGSTCTLQGVPDTEVHSGDSSWTVSTEEGAAEPKLTLAENAAASFTITYVRGAAGDPEQAVRPERVEFRLPGGGTAQSYAWPDAEVAVKSAEELDMTVSPFLPSGD</sequence>
<dbReference type="Proteomes" id="UP000622166">
    <property type="component" value="Unassembled WGS sequence"/>
</dbReference>
<keyword evidence="2" id="KW-0732">Signal</keyword>
<feature type="region of interest" description="Disordered" evidence="1">
    <location>
        <begin position="22"/>
        <end position="41"/>
    </location>
</feature>
<evidence type="ECO:0000313" key="4">
    <source>
        <dbReference type="EMBL" id="GGZ13996.1"/>
    </source>
</evidence>
<name>A0A918PL93_9ACTN</name>
<accession>A0A918PL93</accession>
<comment type="caution">
    <text evidence="4">The sequence shown here is derived from an EMBL/GenBank/DDBJ whole genome shotgun (WGS) entry which is preliminary data.</text>
</comment>
<reference evidence="4" key="2">
    <citation type="submission" date="2020-09" db="EMBL/GenBank/DDBJ databases">
        <authorList>
            <person name="Sun Q."/>
            <person name="Ohkuma M."/>
        </authorList>
    </citation>
    <scope>NUCLEOTIDE SEQUENCE</scope>
    <source>
        <strain evidence="4">JCM 4815</strain>
    </source>
</reference>
<dbReference type="PROSITE" id="PS51257">
    <property type="entry name" value="PROKAR_LIPOPROTEIN"/>
    <property type="match status" value="1"/>
</dbReference>
<dbReference type="RefSeq" id="WP_189860419.1">
    <property type="nucleotide sequence ID" value="NZ_BMVW01000006.1"/>
</dbReference>
<dbReference type="Pfam" id="PF14016">
    <property type="entry name" value="DUF4232"/>
    <property type="match status" value="1"/>
</dbReference>
<dbReference type="AlphaFoldDB" id="A0A918PL93"/>
<protein>
    <recommendedName>
        <fullName evidence="3">DUF4232 domain-containing protein</fullName>
    </recommendedName>
</protein>
<keyword evidence="5" id="KW-1185">Reference proteome</keyword>
<feature type="signal peptide" evidence="2">
    <location>
        <begin position="1"/>
        <end position="22"/>
    </location>
</feature>
<evidence type="ECO:0000313" key="5">
    <source>
        <dbReference type="Proteomes" id="UP000622166"/>
    </source>
</evidence>
<reference evidence="4" key="1">
    <citation type="journal article" date="2014" name="Int. J. Syst. Evol. Microbiol.">
        <title>Complete genome sequence of Corynebacterium casei LMG S-19264T (=DSM 44701T), isolated from a smear-ripened cheese.</title>
        <authorList>
            <consortium name="US DOE Joint Genome Institute (JGI-PGF)"/>
            <person name="Walter F."/>
            <person name="Albersmeier A."/>
            <person name="Kalinowski J."/>
            <person name="Ruckert C."/>
        </authorList>
    </citation>
    <scope>NUCLEOTIDE SEQUENCE</scope>
    <source>
        <strain evidence="4">JCM 4815</strain>
    </source>
</reference>
<organism evidence="4 5">
    <name type="scientific">Streptomyces poonensis</name>
    <dbReference type="NCBI Taxonomy" id="68255"/>
    <lineage>
        <taxon>Bacteria</taxon>
        <taxon>Bacillati</taxon>
        <taxon>Actinomycetota</taxon>
        <taxon>Actinomycetes</taxon>
        <taxon>Kitasatosporales</taxon>
        <taxon>Streptomycetaceae</taxon>
        <taxon>Streptomyces</taxon>
    </lineage>
</organism>
<evidence type="ECO:0000256" key="1">
    <source>
        <dbReference type="SAM" id="MobiDB-lite"/>
    </source>
</evidence>
<gene>
    <name evidence="4" type="ORF">GCM10010365_37380</name>
</gene>
<feature type="domain" description="DUF4232" evidence="3">
    <location>
        <begin position="47"/>
        <end position="178"/>
    </location>
</feature>
<evidence type="ECO:0000256" key="2">
    <source>
        <dbReference type="SAM" id="SignalP"/>
    </source>
</evidence>
<dbReference type="EMBL" id="BMVW01000006">
    <property type="protein sequence ID" value="GGZ13996.1"/>
    <property type="molecule type" value="Genomic_DNA"/>
</dbReference>
<feature type="chain" id="PRO_5037023310" description="DUF4232 domain-containing protein" evidence="2">
    <location>
        <begin position="23"/>
        <end position="183"/>
    </location>
</feature>
<dbReference type="InterPro" id="IPR025326">
    <property type="entry name" value="DUF4232"/>
</dbReference>
<proteinExistence type="predicted"/>